<dbReference type="SUPFAM" id="SSF56672">
    <property type="entry name" value="DNA/RNA polymerases"/>
    <property type="match status" value="1"/>
</dbReference>
<dbReference type="Pfam" id="PF24626">
    <property type="entry name" value="SH3_Tf2-1"/>
    <property type="match status" value="1"/>
</dbReference>
<accession>A0A699H9X5</accession>
<dbReference type="InterPro" id="IPR012337">
    <property type="entry name" value="RNaseH-like_sf"/>
</dbReference>
<organism evidence="2">
    <name type="scientific">Tanacetum cinerariifolium</name>
    <name type="common">Dalmatian daisy</name>
    <name type="synonym">Chrysanthemum cinerariifolium</name>
    <dbReference type="NCBI Taxonomy" id="118510"/>
    <lineage>
        <taxon>Eukaryota</taxon>
        <taxon>Viridiplantae</taxon>
        <taxon>Streptophyta</taxon>
        <taxon>Embryophyta</taxon>
        <taxon>Tracheophyta</taxon>
        <taxon>Spermatophyta</taxon>
        <taxon>Magnoliopsida</taxon>
        <taxon>eudicotyledons</taxon>
        <taxon>Gunneridae</taxon>
        <taxon>Pentapetalae</taxon>
        <taxon>asterids</taxon>
        <taxon>campanulids</taxon>
        <taxon>Asterales</taxon>
        <taxon>Asteraceae</taxon>
        <taxon>Asteroideae</taxon>
        <taxon>Anthemideae</taxon>
        <taxon>Anthemidinae</taxon>
        <taxon>Tanacetum</taxon>
    </lineage>
</organism>
<dbReference type="PANTHER" id="PTHR24559:SF427">
    <property type="entry name" value="RNA-DIRECTED DNA POLYMERASE"/>
    <property type="match status" value="1"/>
</dbReference>
<dbReference type="InterPro" id="IPR056924">
    <property type="entry name" value="SH3_Tf2-1"/>
</dbReference>
<keyword evidence="2" id="KW-0808">Transferase</keyword>
<dbReference type="Gene3D" id="3.30.420.10">
    <property type="entry name" value="Ribonuclease H-like superfamily/Ribonuclease H"/>
    <property type="match status" value="1"/>
</dbReference>
<reference evidence="2" key="1">
    <citation type="journal article" date="2019" name="Sci. Rep.">
        <title>Draft genome of Tanacetum cinerariifolium, the natural source of mosquito coil.</title>
        <authorList>
            <person name="Yamashiro T."/>
            <person name="Shiraishi A."/>
            <person name="Satake H."/>
            <person name="Nakayama K."/>
        </authorList>
    </citation>
    <scope>NUCLEOTIDE SEQUENCE</scope>
</reference>
<dbReference type="Pfam" id="PF13976">
    <property type="entry name" value="gag_pre-integrs"/>
    <property type="match status" value="1"/>
</dbReference>
<dbReference type="AlphaFoldDB" id="A0A699H9X5"/>
<dbReference type="InterPro" id="IPR000477">
    <property type="entry name" value="RT_dom"/>
</dbReference>
<dbReference type="GO" id="GO:0015074">
    <property type="term" value="P:DNA integration"/>
    <property type="evidence" value="ECO:0007669"/>
    <property type="project" value="InterPro"/>
</dbReference>
<dbReference type="InterPro" id="IPR043502">
    <property type="entry name" value="DNA/RNA_pol_sf"/>
</dbReference>
<dbReference type="GO" id="GO:0003676">
    <property type="term" value="F:nucleic acid binding"/>
    <property type="evidence" value="ECO:0007669"/>
    <property type="project" value="InterPro"/>
</dbReference>
<evidence type="ECO:0000313" key="2">
    <source>
        <dbReference type="EMBL" id="GEX72499.1"/>
    </source>
</evidence>
<dbReference type="SUPFAM" id="SSF53098">
    <property type="entry name" value="Ribonuclease H-like"/>
    <property type="match status" value="1"/>
</dbReference>
<gene>
    <name evidence="2" type="ORF">Tci_344474</name>
</gene>
<feature type="domain" description="Integrase catalytic" evidence="1">
    <location>
        <begin position="194"/>
        <end position="312"/>
    </location>
</feature>
<dbReference type="InterPro" id="IPR025724">
    <property type="entry name" value="GAG-pre-integrase_dom"/>
</dbReference>
<dbReference type="Gene3D" id="3.10.10.10">
    <property type="entry name" value="HIV Type 1 Reverse Transcriptase, subunit A, domain 1"/>
    <property type="match status" value="1"/>
</dbReference>
<dbReference type="InterPro" id="IPR001584">
    <property type="entry name" value="Integrase_cat-core"/>
</dbReference>
<comment type="caution">
    <text evidence="2">The sequence shown here is derived from an EMBL/GenBank/DDBJ whole genome shotgun (WGS) entry which is preliminary data.</text>
</comment>
<dbReference type="InterPro" id="IPR053134">
    <property type="entry name" value="RNA-dir_DNA_polymerase"/>
</dbReference>
<dbReference type="Pfam" id="PF00078">
    <property type="entry name" value="RVT_1"/>
    <property type="match status" value="1"/>
</dbReference>
<evidence type="ECO:0000259" key="1">
    <source>
        <dbReference type="PROSITE" id="PS50994"/>
    </source>
</evidence>
<dbReference type="InterPro" id="IPR043128">
    <property type="entry name" value="Rev_trsase/Diguanyl_cyclase"/>
</dbReference>
<keyword evidence="2" id="KW-0695">RNA-directed DNA polymerase</keyword>
<dbReference type="CDD" id="cd01647">
    <property type="entry name" value="RT_LTR"/>
    <property type="match status" value="1"/>
</dbReference>
<dbReference type="PROSITE" id="PS50994">
    <property type="entry name" value="INTEGRASE"/>
    <property type="match status" value="1"/>
</dbReference>
<keyword evidence="2" id="KW-0548">Nucleotidyltransferase</keyword>
<dbReference type="GO" id="GO:0003964">
    <property type="term" value="F:RNA-directed DNA polymerase activity"/>
    <property type="evidence" value="ECO:0007669"/>
    <property type="project" value="UniProtKB-KW"/>
</dbReference>
<sequence length="704" mass="82030">MTGNISYLSDYEPYDRRYVSFGQGCGKITGKGIIKTGKLEFENVYFVKDLKYNMFSVFQICDNKNSVLFTDSECIVLGRDFKLKNDTNVFLRTSRQHNMYSNDLNNIVPHKDLTCLVAKASTDESMLWHKRLGHLNFKTTNKLVRHNLVKGLPSKCFENDHTCVACLKGKQHKASYKTKNFINEIENLKDLKVKIIRCDNGGEFKNKEMHELCTRKGIKREFSNARTPQQNGVAERRNMTLIEAARTMLADAKLHVTFWAEAVNTACYVQNRVLEQLLLTFQVQRDFPEVFPEVFPEDLPGIPPTRQVEFQIDLVPGVAPVARASYRLAPYETKELVTSRTIRQRIFKTKLFTVGNPILFVKKKDRWFRMCIDYRKLNKLTVKNRYPLPRIDDLFDQLQGSSVYSKINLRSGYHQLRVREEDIPKTTFRTRYGHYELQVMPFDLTSAPAVFIDLMNRVCKPYLDKFVIIFIDDILIYSKNKEEHLKLILEFLKKEELPLRVQALVMTIGLNLLKEILEAQTEALKPENLSTEDVGGMLRNDLPKKKLEPRIDRTLCLNNRIGFNLKRKPMDFQVGDRIILKVGVVRFGKRRKLNPRYIGPFKVLSKVGDVPYTLKLPQQLSQVHNTFHVSNLRKCLSDESLVIPLDELRIDDKLHFVEEPVEIVDCEIKQLKKSRIPIIKVRWNSKLGPEFTWESEDQFKQKYS</sequence>
<dbReference type="PANTHER" id="PTHR24559">
    <property type="entry name" value="TRANSPOSON TY3-I GAG-POL POLYPROTEIN"/>
    <property type="match status" value="1"/>
</dbReference>
<dbReference type="Gene3D" id="3.30.70.270">
    <property type="match status" value="1"/>
</dbReference>
<dbReference type="InterPro" id="IPR036397">
    <property type="entry name" value="RNaseH_sf"/>
</dbReference>
<protein>
    <submittedName>
        <fullName evidence="2">Putative reverse transcriptase domain-containing protein</fullName>
    </submittedName>
</protein>
<name>A0A699H9X5_TANCI</name>
<proteinExistence type="predicted"/>
<dbReference type="EMBL" id="BKCJ010126025">
    <property type="protein sequence ID" value="GEX72499.1"/>
    <property type="molecule type" value="Genomic_DNA"/>
</dbReference>